<gene>
    <name evidence="1" type="ordered locus">Spea_0538</name>
</gene>
<proteinExistence type="predicted"/>
<protein>
    <submittedName>
        <fullName evidence="1">Uncharacterized protein</fullName>
    </submittedName>
</protein>
<dbReference type="STRING" id="398579.Spea_0538"/>
<evidence type="ECO:0000313" key="1">
    <source>
        <dbReference type="EMBL" id="ABV85866.1"/>
    </source>
</evidence>
<dbReference type="Proteomes" id="UP000002608">
    <property type="component" value="Chromosome"/>
</dbReference>
<accession>A8GZX9</accession>
<dbReference type="AlphaFoldDB" id="A8GZX9"/>
<name>A8GZX9_SHEPA</name>
<dbReference type="KEGG" id="spl:Spea_0538"/>
<keyword evidence="2" id="KW-1185">Reference proteome</keyword>
<sequence length="145" mass="15779">MRLFTPQSLYKMAALLIAVVLLQFAGGNIGAHQLHLGDHEEESAQHPHVQFTADVITLAECVDCTCSLDPQASVSVEEPAHSHTVSKTESKNFDLCLDCPCHGGHVTTMSFVTMVPSVPVSDELNSLDAQYLPPEQLPDYRPPIV</sequence>
<dbReference type="eggNOG" id="ENOG50321R5">
    <property type="taxonomic scope" value="Bacteria"/>
</dbReference>
<evidence type="ECO:0000313" key="2">
    <source>
        <dbReference type="Proteomes" id="UP000002608"/>
    </source>
</evidence>
<organism evidence="1 2">
    <name type="scientific">Shewanella pealeana (strain ATCC 700345 / ANG-SQ1)</name>
    <dbReference type="NCBI Taxonomy" id="398579"/>
    <lineage>
        <taxon>Bacteria</taxon>
        <taxon>Pseudomonadati</taxon>
        <taxon>Pseudomonadota</taxon>
        <taxon>Gammaproteobacteria</taxon>
        <taxon>Alteromonadales</taxon>
        <taxon>Shewanellaceae</taxon>
        <taxon>Shewanella</taxon>
    </lineage>
</organism>
<reference evidence="1 2" key="1">
    <citation type="submission" date="2007-10" db="EMBL/GenBank/DDBJ databases">
        <title>Complete sequence of Shewanella pealeana ATCC 700345.</title>
        <authorList>
            <consortium name="US DOE Joint Genome Institute"/>
            <person name="Copeland A."/>
            <person name="Lucas S."/>
            <person name="Lapidus A."/>
            <person name="Barry K."/>
            <person name="Glavina del Rio T."/>
            <person name="Dalin E."/>
            <person name="Tice H."/>
            <person name="Pitluck S."/>
            <person name="Chertkov O."/>
            <person name="Brettin T."/>
            <person name="Bruce D."/>
            <person name="Detter J.C."/>
            <person name="Han C."/>
            <person name="Schmutz J."/>
            <person name="Larimer F."/>
            <person name="Land M."/>
            <person name="Hauser L."/>
            <person name="Kyrpides N."/>
            <person name="Kim E."/>
            <person name="Zhao J.-S.Z."/>
            <person name="Manno D."/>
            <person name="Hawari J."/>
            <person name="Richardson P."/>
        </authorList>
    </citation>
    <scope>NUCLEOTIDE SEQUENCE [LARGE SCALE GENOMIC DNA]</scope>
    <source>
        <strain evidence="2">ATCC 700345 / ANG-SQ1</strain>
    </source>
</reference>
<dbReference type="EMBL" id="CP000851">
    <property type="protein sequence ID" value="ABV85866.1"/>
    <property type="molecule type" value="Genomic_DNA"/>
</dbReference>
<dbReference type="HOGENOM" id="CLU_120017_0_0_6"/>